<keyword evidence="6 15" id="KW-0349">Heme</keyword>
<keyword evidence="5" id="KW-0964">Secreted</keyword>
<comment type="similarity">
    <text evidence="3">Belongs to the RBT5 family.</text>
</comment>
<keyword evidence="14" id="KW-0449">Lipoprotein</keyword>
<keyword evidence="11" id="KW-0472">Membrane</keyword>
<keyword evidence="8 15" id="KW-0479">Metal-binding</keyword>
<dbReference type="OrthoDB" id="3065412at2759"/>
<feature type="chain" id="PRO_5002529133" description="CFEM domain-containing protein" evidence="17">
    <location>
        <begin position="20"/>
        <end position="191"/>
    </location>
</feature>
<gene>
    <name evidence="19" type="ORF">AOCH_004069</name>
</gene>
<comment type="caution">
    <text evidence="19">The sequence shown here is derived from an EMBL/GenBank/DDBJ whole genome shotgun (WGS) entry which is preliminary data.</text>
</comment>
<feature type="region of interest" description="Disordered" evidence="16">
    <location>
        <begin position="107"/>
        <end position="161"/>
    </location>
</feature>
<dbReference type="AlphaFoldDB" id="A0A0F8WLL9"/>
<dbReference type="GO" id="GO:0005576">
    <property type="term" value="C:extracellular region"/>
    <property type="evidence" value="ECO:0007669"/>
    <property type="project" value="UniProtKB-SubCell"/>
</dbReference>
<dbReference type="GO" id="GO:0005886">
    <property type="term" value="C:plasma membrane"/>
    <property type="evidence" value="ECO:0007669"/>
    <property type="project" value="UniProtKB-SubCell"/>
</dbReference>
<dbReference type="InterPro" id="IPR008427">
    <property type="entry name" value="Extracellular_membr_CFEM_dom"/>
</dbReference>
<feature type="binding site" description="axial binding residue" evidence="15">
    <location>
        <position position="45"/>
    </location>
    <ligand>
        <name>heme</name>
        <dbReference type="ChEBI" id="CHEBI:30413"/>
    </ligand>
    <ligandPart>
        <name>Fe</name>
        <dbReference type="ChEBI" id="CHEBI:18248"/>
    </ligandPart>
</feature>
<dbReference type="PANTHER" id="PTHR37928:SF2">
    <property type="entry name" value="GPI ANCHORED CFEM DOMAIN PROTEIN (AFU_ORTHOLOGUE AFUA_6G10580)"/>
    <property type="match status" value="1"/>
</dbReference>
<feature type="signal peptide" evidence="17">
    <location>
        <begin position="1"/>
        <end position="19"/>
    </location>
</feature>
<evidence type="ECO:0000256" key="5">
    <source>
        <dbReference type="ARBA" id="ARBA00022525"/>
    </source>
</evidence>
<keyword evidence="7" id="KW-0336">GPI-anchor</keyword>
<evidence type="ECO:0000313" key="19">
    <source>
        <dbReference type="EMBL" id="KKK12172.1"/>
    </source>
</evidence>
<protein>
    <recommendedName>
        <fullName evidence="18">CFEM domain-containing protein</fullName>
    </recommendedName>
</protein>
<dbReference type="InterPro" id="IPR051735">
    <property type="entry name" value="CFEM_domain"/>
</dbReference>
<evidence type="ECO:0000256" key="2">
    <source>
        <dbReference type="ARBA" id="ARBA00004613"/>
    </source>
</evidence>
<feature type="domain" description="CFEM" evidence="18">
    <location>
        <begin position="1"/>
        <end position="111"/>
    </location>
</feature>
<evidence type="ECO:0000256" key="3">
    <source>
        <dbReference type="ARBA" id="ARBA00010031"/>
    </source>
</evidence>
<dbReference type="PROSITE" id="PS52012">
    <property type="entry name" value="CFEM"/>
    <property type="match status" value="1"/>
</dbReference>
<keyword evidence="9 17" id="KW-0732">Signal</keyword>
<evidence type="ECO:0000259" key="18">
    <source>
        <dbReference type="PROSITE" id="PS52012"/>
    </source>
</evidence>
<keyword evidence="4" id="KW-1003">Cell membrane</keyword>
<evidence type="ECO:0000256" key="12">
    <source>
        <dbReference type="ARBA" id="ARBA00023157"/>
    </source>
</evidence>
<evidence type="ECO:0000256" key="1">
    <source>
        <dbReference type="ARBA" id="ARBA00004609"/>
    </source>
</evidence>
<dbReference type="PANTHER" id="PTHR37928">
    <property type="entry name" value="CFEM DOMAIN PROTEIN (AFU_ORTHOLOGUE AFUA_6G14090)"/>
    <property type="match status" value="1"/>
</dbReference>
<dbReference type="VEuPathDB" id="FungiDB:P175DRAFT_0502766"/>
<evidence type="ECO:0000256" key="4">
    <source>
        <dbReference type="ARBA" id="ARBA00022475"/>
    </source>
</evidence>
<dbReference type="GO" id="GO:0046872">
    <property type="term" value="F:metal ion binding"/>
    <property type="evidence" value="ECO:0007669"/>
    <property type="project" value="UniProtKB-UniRule"/>
</dbReference>
<accession>A0A0F8WLL9</accession>
<evidence type="ECO:0000256" key="16">
    <source>
        <dbReference type="SAM" id="MobiDB-lite"/>
    </source>
</evidence>
<keyword evidence="12 15" id="KW-1015">Disulfide bond</keyword>
<dbReference type="Proteomes" id="UP000034947">
    <property type="component" value="Unassembled WGS sequence"/>
</dbReference>
<reference evidence="19 20" key="1">
    <citation type="submission" date="2015-02" db="EMBL/GenBank/DDBJ databases">
        <title>Draft Genome Sequences of Two Closely-Related Aflatoxigenic Aspergillus Species Obtained from the Cote d'Ivoire.</title>
        <authorList>
            <person name="Moore G.G."/>
            <person name="Beltz S.B."/>
            <person name="Mack B.M."/>
        </authorList>
    </citation>
    <scope>NUCLEOTIDE SEQUENCE [LARGE SCALE GENOMIC DNA]</scope>
    <source>
        <strain evidence="19 20">SRRC1432</strain>
    </source>
</reference>
<evidence type="ECO:0000313" key="20">
    <source>
        <dbReference type="Proteomes" id="UP000034947"/>
    </source>
</evidence>
<comment type="subcellular location">
    <subcellularLocation>
        <location evidence="1">Cell membrane</location>
        <topology evidence="1">Lipid-anchor</topology>
        <topology evidence="1">GPI-anchor</topology>
    </subcellularLocation>
    <subcellularLocation>
        <location evidence="2">Secreted</location>
    </subcellularLocation>
</comment>
<name>A0A0F8WLL9_9EURO</name>
<sequence length="191" mass="18708">MKVQSIALALATVLSTAAAQSMTGLPDCAKTCATGAIPSKCNMIDVECICGTKTFITDISCCVAKKCSASDQKAALEFAQEICSGAGVTDLPSSATCENSTSTTAAATTSTTTTTNSQTSDESTSTKSSTETETGSTATSTTASGTASETTASTQTASASASATHTGGAAVILGKDMGVLAGVAAGVAFFM</sequence>
<dbReference type="GO" id="GO:0098552">
    <property type="term" value="C:side of membrane"/>
    <property type="evidence" value="ECO:0007669"/>
    <property type="project" value="UniProtKB-KW"/>
</dbReference>
<evidence type="ECO:0000256" key="15">
    <source>
        <dbReference type="PROSITE-ProRule" id="PRU01356"/>
    </source>
</evidence>
<evidence type="ECO:0000256" key="9">
    <source>
        <dbReference type="ARBA" id="ARBA00022729"/>
    </source>
</evidence>
<evidence type="ECO:0000256" key="13">
    <source>
        <dbReference type="ARBA" id="ARBA00023180"/>
    </source>
</evidence>
<organism evidence="19 20">
    <name type="scientific">Aspergillus ochraceoroseus</name>
    <dbReference type="NCBI Taxonomy" id="138278"/>
    <lineage>
        <taxon>Eukaryota</taxon>
        <taxon>Fungi</taxon>
        <taxon>Dikarya</taxon>
        <taxon>Ascomycota</taxon>
        <taxon>Pezizomycotina</taxon>
        <taxon>Eurotiomycetes</taxon>
        <taxon>Eurotiomycetidae</taxon>
        <taxon>Eurotiales</taxon>
        <taxon>Aspergillaceae</taxon>
        <taxon>Aspergillus</taxon>
        <taxon>Aspergillus subgen. Nidulantes</taxon>
    </lineage>
</organism>
<feature type="disulfide bond" evidence="15">
    <location>
        <begin position="41"/>
        <end position="48"/>
    </location>
</feature>
<evidence type="ECO:0000256" key="6">
    <source>
        <dbReference type="ARBA" id="ARBA00022617"/>
    </source>
</evidence>
<evidence type="ECO:0000256" key="8">
    <source>
        <dbReference type="ARBA" id="ARBA00022723"/>
    </source>
</evidence>
<evidence type="ECO:0000256" key="11">
    <source>
        <dbReference type="ARBA" id="ARBA00023136"/>
    </source>
</evidence>
<feature type="disulfide bond" evidence="15">
    <location>
        <begin position="50"/>
        <end position="83"/>
    </location>
</feature>
<comment type="caution">
    <text evidence="15">Lacks conserved residue(s) required for the propagation of feature annotation.</text>
</comment>
<keyword evidence="10 15" id="KW-0408">Iron</keyword>
<keyword evidence="20" id="KW-1185">Reference proteome</keyword>
<evidence type="ECO:0000256" key="14">
    <source>
        <dbReference type="ARBA" id="ARBA00023288"/>
    </source>
</evidence>
<evidence type="ECO:0000256" key="10">
    <source>
        <dbReference type="ARBA" id="ARBA00023004"/>
    </source>
</evidence>
<proteinExistence type="inferred from homology"/>
<keyword evidence="13" id="KW-0325">Glycoprotein</keyword>
<dbReference type="SMART" id="SM00747">
    <property type="entry name" value="CFEM"/>
    <property type="match status" value="1"/>
</dbReference>
<dbReference type="EMBL" id="JYKN01003515">
    <property type="protein sequence ID" value="KKK12172.1"/>
    <property type="molecule type" value="Genomic_DNA"/>
</dbReference>
<evidence type="ECO:0000256" key="7">
    <source>
        <dbReference type="ARBA" id="ARBA00022622"/>
    </source>
</evidence>
<evidence type="ECO:0000256" key="17">
    <source>
        <dbReference type="SAM" id="SignalP"/>
    </source>
</evidence>
<dbReference type="Pfam" id="PF05730">
    <property type="entry name" value="CFEM"/>
    <property type="match status" value="1"/>
</dbReference>